<feature type="transmembrane region" description="Helical" evidence="4">
    <location>
        <begin position="12"/>
        <end position="33"/>
    </location>
</feature>
<dbReference type="InterPro" id="IPR036890">
    <property type="entry name" value="HATPase_C_sf"/>
</dbReference>
<reference evidence="6 7" key="1">
    <citation type="submission" date="2019-03" db="EMBL/GenBank/DDBJ databases">
        <title>Genomics of glacier-inhabiting Cryobacterium strains.</title>
        <authorList>
            <person name="Liu Q."/>
            <person name="Xin Y.-H."/>
        </authorList>
    </citation>
    <scope>NUCLEOTIDE SEQUENCE [LARGE SCALE GENOMIC DNA]</scope>
    <source>
        <strain evidence="6 7">Sr39</strain>
    </source>
</reference>
<evidence type="ECO:0000256" key="2">
    <source>
        <dbReference type="ARBA" id="ARBA00022777"/>
    </source>
</evidence>
<dbReference type="AlphaFoldDB" id="A0A4R9AGE1"/>
<evidence type="ECO:0000256" key="3">
    <source>
        <dbReference type="ARBA" id="ARBA00023012"/>
    </source>
</evidence>
<dbReference type="PANTHER" id="PTHR24421:SF61">
    <property type="entry name" value="OXYGEN SENSOR HISTIDINE KINASE NREB"/>
    <property type="match status" value="1"/>
</dbReference>
<dbReference type="GO" id="GO:0016301">
    <property type="term" value="F:kinase activity"/>
    <property type="evidence" value="ECO:0007669"/>
    <property type="project" value="UniProtKB-KW"/>
</dbReference>
<keyword evidence="2" id="KW-0418">Kinase</keyword>
<dbReference type="InterPro" id="IPR050482">
    <property type="entry name" value="Sensor_HK_TwoCompSys"/>
</dbReference>
<protein>
    <submittedName>
        <fullName evidence="6">ATP-binding protein</fullName>
    </submittedName>
</protein>
<keyword evidence="4" id="KW-0812">Transmembrane</keyword>
<name>A0A4R9AGE1_9MICO</name>
<sequence length="409" mass="43285">MVQLTLARALARAAHWFALTCLMAAVVSVAILSLNSPELWVTVVVVVAMGALLVLFTRHRRIAFAVAYLVVGTLGVYVFTTTVLGVPDVFPSSNMFLVAMPKMALIMVGGAGTTALSGVLWSTAAFVLAEAAAFLAILATTVPYRPDLFTLSTYLVLVGAMVLAGIDRRASSAAQPAIHRAVQDGANRQLRDALDTRAIALLNDTTVAQLVALSVAEPGSLSPGLTASLNYTLTTLHDTNWLTDIDARATIAPQSAVTEKLHSDAWLSSAVYTAIERCRDRGLVVEVSGDRDALARLDASNDRDVGLAVQQCLVNVILHAGVASAEVAIESDLTTISVLIADAGRGFTESESASDRLGLRQSVRRRIEQLGGSVLIWSRPGAGTNVRLTVPAARRQPQSQPNPAKWPTA</sequence>
<keyword evidence="1" id="KW-0808">Transferase</keyword>
<dbReference type="OrthoDB" id="3534856at2"/>
<dbReference type="GO" id="GO:0000160">
    <property type="term" value="P:phosphorelay signal transduction system"/>
    <property type="evidence" value="ECO:0007669"/>
    <property type="project" value="UniProtKB-KW"/>
</dbReference>
<dbReference type="Pfam" id="PF02518">
    <property type="entry name" value="HATPase_c"/>
    <property type="match status" value="1"/>
</dbReference>
<dbReference type="InterPro" id="IPR003594">
    <property type="entry name" value="HATPase_dom"/>
</dbReference>
<proteinExistence type="predicted"/>
<keyword evidence="6" id="KW-0547">Nucleotide-binding</keyword>
<dbReference type="EMBL" id="SOHJ01000004">
    <property type="protein sequence ID" value="TFD61509.1"/>
    <property type="molecule type" value="Genomic_DNA"/>
</dbReference>
<dbReference type="Gene3D" id="3.30.565.10">
    <property type="entry name" value="Histidine kinase-like ATPase, C-terminal domain"/>
    <property type="match status" value="1"/>
</dbReference>
<evidence type="ECO:0000313" key="7">
    <source>
        <dbReference type="Proteomes" id="UP000298170"/>
    </source>
</evidence>
<dbReference type="RefSeq" id="WP_134513718.1">
    <property type="nucleotide sequence ID" value="NZ_SOHJ01000004.1"/>
</dbReference>
<evidence type="ECO:0000256" key="1">
    <source>
        <dbReference type="ARBA" id="ARBA00022679"/>
    </source>
</evidence>
<organism evidence="6 7">
    <name type="scientific">Cryobacterium suzukii</name>
    <dbReference type="NCBI Taxonomy" id="1259198"/>
    <lineage>
        <taxon>Bacteria</taxon>
        <taxon>Bacillati</taxon>
        <taxon>Actinomycetota</taxon>
        <taxon>Actinomycetes</taxon>
        <taxon>Micrococcales</taxon>
        <taxon>Microbacteriaceae</taxon>
        <taxon>Cryobacterium</taxon>
    </lineage>
</organism>
<keyword evidence="6" id="KW-0067">ATP-binding</keyword>
<dbReference type="SUPFAM" id="SSF55874">
    <property type="entry name" value="ATPase domain of HSP90 chaperone/DNA topoisomerase II/histidine kinase"/>
    <property type="match status" value="1"/>
</dbReference>
<gene>
    <name evidence="6" type="ORF">E3T39_05510</name>
</gene>
<dbReference type="PANTHER" id="PTHR24421">
    <property type="entry name" value="NITRATE/NITRITE SENSOR PROTEIN NARX-RELATED"/>
    <property type="match status" value="1"/>
</dbReference>
<feature type="transmembrane region" description="Helical" evidence="4">
    <location>
        <begin position="63"/>
        <end position="86"/>
    </location>
</feature>
<dbReference type="GO" id="GO:0005524">
    <property type="term" value="F:ATP binding"/>
    <property type="evidence" value="ECO:0007669"/>
    <property type="project" value="UniProtKB-KW"/>
</dbReference>
<evidence type="ECO:0000313" key="6">
    <source>
        <dbReference type="EMBL" id="TFD61509.1"/>
    </source>
</evidence>
<keyword evidence="7" id="KW-1185">Reference proteome</keyword>
<keyword evidence="4" id="KW-0472">Membrane</keyword>
<feature type="transmembrane region" description="Helical" evidence="4">
    <location>
        <begin position="39"/>
        <end position="56"/>
    </location>
</feature>
<comment type="caution">
    <text evidence="6">The sequence shown here is derived from an EMBL/GenBank/DDBJ whole genome shotgun (WGS) entry which is preliminary data.</text>
</comment>
<dbReference type="Proteomes" id="UP000298170">
    <property type="component" value="Unassembled WGS sequence"/>
</dbReference>
<evidence type="ECO:0000259" key="5">
    <source>
        <dbReference type="Pfam" id="PF02518"/>
    </source>
</evidence>
<accession>A0A4R9AGE1</accession>
<feature type="domain" description="Histidine kinase/HSP90-like ATPase" evidence="5">
    <location>
        <begin position="304"/>
        <end position="393"/>
    </location>
</feature>
<keyword evidence="3" id="KW-0902">Two-component regulatory system</keyword>
<dbReference type="CDD" id="cd16917">
    <property type="entry name" value="HATPase_UhpB-NarQ-NarX-like"/>
    <property type="match status" value="1"/>
</dbReference>
<feature type="transmembrane region" description="Helical" evidence="4">
    <location>
        <begin position="148"/>
        <end position="166"/>
    </location>
</feature>
<keyword evidence="4" id="KW-1133">Transmembrane helix</keyword>
<evidence type="ECO:0000256" key="4">
    <source>
        <dbReference type="SAM" id="Phobius"/>
    </source>
</evidence>